<reference evidence="7" key="1">
    <citation type="journal article" date="2019" name="Int. J. Syst. Evol. Microbiol.">
        <title>The Global Catalogue of Microorganisms (GCM) 10K type strain sequencing project: providing services to taxonomists for standard genome sequencing and annotation.</title>
        <authorList>
            <consortium name="The Broad Institute Genomics Platform"/>
            <consortium name="The Broad Institute Genome Sequencing Center for Infectious Disease"/>
            <person name="Wu L."/>
            <person name="Ma J."/>
        </authorList>
    </citation>
    <scope>NUCLEOTIDE SEQUENCE [LARGE SCALE GENOMIC DNA]</scope>
    <source>
        <strain evidence="7">CCUG 15531</strain>
    </source>
</reference>
<evidence type="ECO:0000256" key="3">
    <source>
        <dbReference type="ARBA" id="ARBA00023315"/>
    </source>
</evidence>
<evidence type="ECO:0000256" key="1">
    <source>
        <dbReference type="ARBA" id="ARBA00005531"/>
    </source>
</evidence>
<dbReference type="PANTHER" id="PTHR11877">
    <property type="entry name" value="HYDROXYMETHYLGLUTARYL-COA SYNTHASE"/>
    <property type="match status" value="1"/>
</dbReference>
<evidence type="ECO:0000313" key="7">
    <source>
        <dbReference type="Proteomes" id="UP001597227"/>
    </source>
</evidence>
<dbReference type="PANTHER" id="PTHR11877:SF99">
    <property type="entry name" value="1,3,6,8-TETRAHYDROXYNAPHTHALENE SYNTHASE"/>
    <property type="match status" value="1"/>
</dbReference>
<organism evidence="6 7">
    <name type="scientific">Fredinandcohnia salidurans</name>
    <dbReference type="NCBI Taxonomy" id="2595041"/>
    <lineage>
        <taxon>Bacteria</taxon>
        <taxon>Bacillati</taxon>
        <taxon>Bacillota</taxon>
        <taxon>Bacilli</taxon>
        <taxon>Bacillales</taxon>
        <taxon>Bacillaceae</taxon>
        <taxon>Fredinandcohnia</taxon>
    </lineage>
</organism>
<keyword evidence="7" id="KW-1185">Reference proteome</keyword>
<dbReference type="InterPro" id="IPR011141">
    <property type="entry name" value="Polyketide_synthase_type-III"/>
</dbReference>
<evidence type="ECO:0000259" key="5">
    <source>
        <dbReference type="Pfam" id="PF02797"/>
    </source>
</evidence>
<dbReference type="Proteomes" id="UP001597227">
    <property type="component" value="Unassembled WGS sequence"/>
</dbReference>
<evidence type="ECO:0000256" key="2">
    <source>
        <dbReference type="ARBA" id="ARBA00022679"/>
    </source>
</evidence>
<dbReference type="Pfam" id="PF00195">
    <property type="entry name" value="Chal_sti_synt_N"/>
    <property type="match status" value="1"/>
</dbReference>
<comment type="caution">
    <text evidence="6">The sequence shown here is derived from an EMBL/GenBank/DDBJ whole genome shotgun (WGS) entry which is preliminary data.</text>
</comment>
<comment type="similarity">
    <text evidence="1">Belongs to the thiolase-like superfamily. Chalcone/stilbene synthases family.</text>
</comment>
<protein>
    <submittedName>
        <fullName evidence="6">Type III polyketide synthase</fullName>
    </submittedName>
</protein>
<feature type="domain" description="Chalcone/stilbene synthase N-terminal" evidence="4">
    <location>
        <begin position="4"/>
        <end position="206"/>
    </location>
</feature>
<dbReference type="InterPro" id="IPR001099">
    <property type="entry name" value="Chalcone/stilbene_synt_N"/>
</dbReference>
<sequence>MPKIISVGICNPPHKINQSKTTEFIKDLFQEHFPDIDRLIRVFANSEIEERYFSESLEWYSKDHSFEEKNNTYIEKAISFGVKSIQNCLHNTNLLKKKITPKEIDAIIFISSSGISTPSIEARIMNQMDFGTHTKRIPIWGLGCAGGASGLARAFDYCKAYPDAKVLVVAVELCSLTFQKNDFTKSNLIGTSLFADGTACACIVGDEVEYQEWSVSDVLPEFISAQSTLMADSEDVMGWDIRNTGLHVIFSKDIPSIVKSWLKGNVDEYLHANQLDMNKIKHFIAHPGGKKVLDAYEVALEIPRSMTEIARDVLRKQGNMSSVTVLYVLKEFMEKQLSNEGDYGLVTALGPGFSSELVLLQWRK</sequence>
<dbReference type="Gene3D" id="3.40.47.10">
    <property type="match status" value="2"/>
</dbReference>
<name>A0ABW4MI09_9BACI</name>
<accession>A0ABW4MI09</accession>
<gene>
    <name evidence="6" type="ORF">ACFSFW_01740</name>
</gene>
<dbReference type="EMBL" id="JBHUEK010000004">
    <property type="protein sequence ID" value="MFD1777403.1"/>
    <property type="molecule type" value="Genomic_DNA"/>
</dbReference>
<dbReference type="PIRSF" id="PIRSF000451">
    <property type="entry name" value="PKS_III"/>
    <property type="match status" value="1"/>
</dbReference>
<dbReference type="SUPFAM" id="SSF53901">
    <property type="entry name" value="Thiolase-like"/>
    <property type="match status" value="1"/>
</dbReference>
<dbReference type="PROSITE" id="PS00441">
    <property type="entry name" value="CHALCONE_SYNTH"/>
    <property type="match status" value="1"/>
</dbReference>
<keyword evidence="2" id="KW-0808">Transferase</keyword>
<dbReference type="Pfam" id="PF02797">
    <property type="entry name" value="Chal_sti_synt_C"/>
    <property type="match status" value="1"/>
</dbReference>
<dbReference type="InterPro" id="IPR016039">
    <property type="entry name" value="Thiolase-like"/>
</dbReference>
<proteinExistence type="inferred from homology"/>
<dbReference type="InterPro" id="IPR012328">
    <property type="entry name" value="Chalcone/stilbene_synt_C"/>
</dbReference>
<evidence type="ECO:0000259" key="4">
    <source>
        <dbReference type="Pfam" id="PF00195"/>
    </source>
</evidence>
<dbReference type="CDD" id="cd00831">
    <property type="entry name" value="CHS_like"/>
    <property type="match status" value="1"/>
</dbReference>
<evidence type="ECO:0000313" key="6">
    <source>
        <dbReference type="EMBL" id="MFD1777403.1"/>
    </source>
</evidence>
<feature type="domain" description="Chalcone/stilbene synthase C-terminal" evidence="5">
    <location>
        <begin position="223"/>
        <end position="361"/>
    </location>
</feature>
<dbReference type="RefSeq" id="WP_388034677.1">
    <property type="nucleotide sequence ID" value="NZ_JBHUEK010000004.1"/>
</dbReference>
<keyword evidence="3" id="KW-0012">Acyltransferase</keyword>
<dbReference type="InterPro" id="IPR018088">
    <property type="entry name" value="Chalcone/stilbene_synthase_AS"/>
</dbReference>